<dbReference type="RefSeq" id="YP_009284326.1">
    <property type="nucleotide sequence ID" value="NC_031048.1"/>
</dbReference>
<dbReference type="GO" id="GO:0042742">
    <property type="term" value="P:defense response to bacterium"/>
    <property type="evidence" value="ECO:0007669"/>
    <property type="project" value="UniProtKB-KW"/>
</dbReference>
<dbReference type="GO" id="GO:0044659">
    <property type="term" value="P:viral release from host cell by cytolysis"/>
    <property type="evidence" value="ECO:0007669"/>
    <property type="project" value="UniProtKB-UniRule"/>
</dbReference>
<dbReference type="PANTHER" id="PTHR38107:SF3">
    <property type="entry name" value="LYSOZYME RRRD-RELATED"/>
    <property type="match status" value="1"/>
</dbReference>
<feature type="active site" description="Proton donor/acceptor" evidence="10">
    <location>
        <position position="24"/>
    </location>
</feature>
<keyword evidence="9 10" id="KW-0326">Glycosidase</keyword>
<evidence type="ECO:0000256" key="8">
    <source>
        <dbReference type="ARBA" id="ARBA00023200"/>
    </source>
</evidence>
<dbReference type="GO" id="GO:0003796">
    <property type="term" value="F:lysozyme activity"/>
    <property type="evidence" value="ECO:0007669"/>
    <property type="project" value="UniProtKB-UniRule"/>
</dbReference>
<evidence type="ECO:0000313" key="13">
    <source>
        <dbReference type="Proteomes" id="UP000201689"/>
    </source>
</evidence>
<keyword evidence="4 10" id="KW-0081">Bacteriolytic enzyme</keyword>
<dbReference type="HAMAP" id="MF_04110">
    <property type="entry name" value="ENDOLYSIN_T4"/>
    <property type="match status" value="1"/>
</dbReference>
<dbReference type="EMBL" id="KX231828">
    <property type="protein sequence ID" value="ANN86170.1"/>
    <property type="molecule type" value="Genomic_DNA"/>
</dbReference>
<comment type="function">
    <text evidence="10">Endolysin with lysozyme activity that degrades host peptidoglycans and participates with the holin and spanin proteins in the sequential events which lead to the programmed host cell lysis releasing the mature viral particles. Once the holin has permeabilized the host cell membrane, the endolysin can reach the periplasm and break down the peptidoglycan layer.</text>
</comment>
<keyword evidence="6 10" id="KW-0204">Cytolysis</keyword>
<dbReference type="InterPro" id="IPR051018">
    <property type="entry name" value="Bacteriophage_GH24"/>
</dbReference>
<accession>A0A193GZ38</accession>
<dbReference type="InterPro" id="IPR023347">
    <property type="entry name" value="Lysozyme_dom_sf"/>
</dbReference>
<dbReference type="GO" id="GO:0030430">
    <property type="term" value="C:host cell cytoplasm"/>
    <property type="evidence" value="ECO:0007669"/>
    <property type="project" value="UniProtKB-SubCell"/>
</dbReference>
<evidence type="ECO:0000256" key="2">
    <source>
        <dbReference type="ARBA" id="ARBA00022529"/>
    </source>
</evidence>
<keyword evidence="7 10" id="KW-0578">Host cell lysis by virus</keyword>
<evidence type="ECO:0000256" key="6">
    <source>
        <dbReference type="ARBA" id="ARBA00022852"/>
    </source>
</evidence>
<evidence type="ECO:0000256" key="1">
    <source>
        <dbReference type="ARBA" id="ARBA00000632"/>
    </source>
</evidence>
<dbReference type="InterPro" id="IPR034690">
    <property type="entry name" value="Endolysin_T4_type"/>
</dbReference>
<evidence type="ECO:0000313" key="12">
    <source>
        <dbReference type="EMBL" id="ANN86170.1"/>
    </source>
</evidence>
<dbReference type="SMR" id="A0A193GZ38"/>
<keyword evidence="8 10" id="KW-1035">Host cytoplasm</keyword>
<dbReference type="GeneID" id="29064969"/>
<reference evidence="12 13" key="1">
    <citation type="submission" date="2016-05" db="EMBL/GenBank/DDBJ databases">
        <authorList>
            <person name="Lavstsen T."/>
            <person name="Jespersen J.S."/>
        </authorList>
    </citation>
    <scope>NUCLEOTIDE SEQUENCE [LARGE SCALE GENOMIC DNA]</scope>
</reference>
<dbReference type="InterPro" id="IPR002196">
    <property type="entry name" value="Glyco_hydro_24"/>
</dbReference>
<dbReference type="InterPro" id="IPR023346">
    <property type="entry name" value="Lysozyme-like_dom_sf"/>
</dbReference>
<evidence type="ECO:0000256" key="11">
    <source>
        <dbReference type="RuleBase" id="RU003788"/>
    </source>
</evidence>
<dbReference type="Pfam" id="PF00959">
    <property type="entry name" value="Phage_lysozyme"/>
    <property type="match status" value="1"/>
</dbReference>
<dbReference type="PANTHER" id="PTHR38107">
    <property type="match status" value="1"/>
</dbReference>
<dbReference type="Proteomes" id="UP000201689">
    <property type="component" value="Segment"/>
</dbReference>
<dbReference type="KEGG" id="vg:29064969"/>
<dbReference type="SUPFAM" id="SSF53955">
    <property type="entry name" value="Lysozyme-like"/>
    <property type="match status" value="1"/>
</dbReference>
<keyword evidence="13" id="KW-1185">Reference proteome</keyword>
<evidence type="ECO:0000256" key="4">
    <source>
        <dbReference type="ARBA" id="ARBA00022638"/>
    </source>
</evidence>
<sequence>MKTSPNGIAVTKYFESFEARAYPDPATGGKPYTIGFGTTVYPSGAPVRLGDVCTKEQAEKYLQNDLAKFEKIVSDAVRVPLNQGQFDALVSFTYNLGPANLRSSTLLKKLNAGDYAGAAKEFPRWNRANGKVMKGLTRRRAAEQCLFEGMGGASAIERGVAAA</sequence>
<keyword evidence="5 10" id="KW-0378">Hydrolase</keyword>
<gene>
    <name evidence="12" type="ORF">BI096_gp35</name>
</gene>
<dbReference type="GO" id="GO:0009253">
    <property type="term" value="P:peptidoglycan catabolic process"/>
    <property type="evidence" value="ECO:0007669"/>
    <property type="project" value="UniProtKB-UniRule"/>
</dbReference>
<name>A0A193GZ38_9CAUD</name>
<dbReference type="OrthoDB" id="18172at10239"/>
<comment type="subcellular location">
    <subcellularLocation>
        <location evidence="10">Host cytoplasm</location>
    </subcellularLocation>
    <text evidence="10">The endolysin is cytoplasmic, but can reach the periplasmic space with the help of the holins which disrupt the host cell membrane.</text>
</comment>
<comment type="similarity">
    <text evidence="10 11">Belongs to the glycosyl hydrolase 24 family.</text>
</comment>
<organism evidence="12 13">
    <name type="scientific">Enterobacter phage Arya</name>
    <dbReference type="NCBI Taxonomy" id="1864622"/>
    <lineage>
        <taxon>Viruses</taxon>
        <taxon>Duplodnaviria</taxon>
        <taxon>Heunggongvirae</taxon>
        <taxon>Uroviricota</taxon>
        <taxon>Caudoviricetes</taxon>
        <taxon>Iiscvirinae</taxon>
        <taxon>Aryavirus</taxon>
        <taxon>Aryavirus arya</taxon>
    </lineage>
</organism>
<evidence type="ECO:0000256" key="5">
    <source>
        <dbReference type="ARBA" id="ARBA00022801"/>
    </source>
</evidence>
<dbReference type="EC" id="3.2.1.17" evidence="10"/>
<evidence type="ECO:0000256" key="10">
    <source>
        <dbReference type="HAMAP-Rule" id="MF_04110"/>
    </source>
</evidence>
<protein>
    <recommendedName>
        <fullName evidence="10">Endolysin</fullName>
        <ecNumber evidence="10">3.2.1.17</ecNumber>
    </recommendedName>
    <alternativeName>
        <fullName evidence="10">Lysis protein</fullName>
    </alternativeName>
    <alternativeName>
        <fullName evidence="10">Lysozyme</fullName>
    </alternativeName>
    <alternativeName>
        <fullName evidence="10">Muramidase</fullName>
    </alternativeName>
</protein>
<dbReference type="Gene3D" id="1.10.530.40">
    <property type="match status" value="1"/>
</dbReference>
<evidence type="ECO:0000256" key="3">
    <source>
        <dbReference type="ARBA" id="ARBA00022612"/>
    </source>
</evidence>
<dbReference type="InterPro" id="IPR033907">
    <property type="entry name" value="Endolysin_autolysin"/>
</dbReference>
<dbReference type="GO" id="GO:0016998">
    <property type="term" value="P:cell wall macromolecule catabolic process"/>
    <property type="evidence" value="ECO:0007669"/>
    <property type="project" value="InterPro"/>
</dbReference>
<keyword evidence="3 10" id="KW-1188">Viral release from host cell</keyword>
<proteinExistence type="inferred from homology"/>
<keyword evidence="2 10" id="KW-0929">Antimicrobial</keyword>
<evidence type="ECO:0000256" key="7">
    <source>
        <dbReference type="ARBA" id="ARBA00023142"/>
    </source>
</evidence>
<dbReference type="CDD" id="cd00737">
    <property type="entry name" value="lyz_endolysin_autolysin"/>
    <property type="match status" value="1"/>
</dbReference>
<feature type="active site" description="Proton donor/acceptor" evidence="10">
    <location>
        <position position="15"/>
    </location>
</feature>
<reference evidence="12 13" key="2">
    <citation type="submission" date="2016-07" db="EMBL/GenBank/DDBJ databases">
        <title>Whole genome sequeicing and characterization of Enterobacter phage Arya isolated from the termite gut.</title>
        <authorList>
            <person name="Tikhe C."/>
            <person name="Husseneder C."/>
        </authorList>
    </citation>
    <scope>NUCLEOTIDE SEQUENCE [LARGE SCALE GENOMIC DNA]</scope>
</reference>
<comment type="catalytic activity">
    <reaction evidence="1 10 11">
        <text>Hydrolysis of (1-&gt;4)-beta-linkages between N-acetylmuramic acid and N-acetyl-D-glucosamine residues in a peptidoglycan and between N-acetyl-D-glucosamine residues in chitodextrins.</text>
        <dbReference type="EC" id="3.2.1.17"/>
    </reaction>
</comment>
<evidence type="ECO:0000256" key="9">
    <source>
        <dbReference type="ARBA" id="ARBA00023295"/>
    </source>
</evidence>